<evidence type="ECO:0000256" key="5">
    <source>
        <dbReference type="ARBA" id="ARBA00022825"/>
    </source>
</evidence>
<organism evidence="10 11">
    <name type="scientific">Sulfobacillus harzensis</name>
    <dbReference type="NCBI Taxonomy" id="2729629"/>
    <lineage>
        <taxon>Bacteria</taxon>
        <taxon>Bacillati</taxon>
        <taxon>Bacillota</taxon>
        <taxon>Clostridia</taxon>
        <taxon>Eubacteriales</taxon>
        <taxon>Clostridiales Family XVII. Incertae Sedis</taxon>
        <taxon>Sulfobacillus</taxon>
    </lineage>
</organism>
<evidence type="ECO:0000256" key="3">
    <source>
        <dbReference type="ARBA" id="ARBA00022723"/>
    </source>
</evidence>
<keyword evidence="7" id="KW-0865">Zymogen</keyword>
<dbReference type="SUPFAM" id="SSF54897">
    <property type="entry name" value="Protease propeptides/inhibitors"/>
    <property type="match status" value="1"/>
</dbReference>
<evidence type="ECO:0000256" key="8">
    <source>
        <dbReference type="SAM" id="MobiDB-lite"/>
    </source>
</evidence>
<dbReference type="InterPro" id="IPR036852">
    <property type="entry name" value="Peptidase_S8/S53_dom_sf"/>
</dbReference>
<protein>
    <submittedName>
        <fullName evidence="10">S8/S53 family peptidase</fullName>
    </submittedName>
</protein>
<evidence type="ECO:0000256" key="2">
    <source>
        <dbReference type="ARBA" id="ARBA00022670"/>
    </source>
</evidence>
<keyword evidence="4" id="KW-0378">Hydrolase</keyword>
<keyword evidence="11" id="KW-1185">Reference proteome</keyword>
<feature type="region of interest" description="Disordered" evidence="8">
    <location>
        <begin position="723"/>
        <end position="745"/>
    </location>
</feature>
<dbReference type="CDD" id="cd04056">
    <property type="entry name" value="Peptidases_S53"/>
    <property type="match status" value="1"/>
</dbReference>
<dbReference type="EMBL" id="JABBVZ010000055">
    <property type="protein sequence ID" value="NMP23536.1"/>
    <property type="molecule type" value="Genomic_DNA"/>
</dbReference>
<dbReference type="PROSITE" id="PS00138">
    <property type="entry name" value="SUBTILASE_SER"/>
    <property type="match status" value="1"/>
</dbReference>
<dbReference type="GO" id="GO:0004252">
    <property type="term" value="F:serine-type endopeptidase activity"/>
    <property type="evidence" value="ECO:0007669"/>
    <property type="project" value="InterPro"/>
</dbReference>
<dbReference type="Proteomes" id="UP000533476">
    <property type="component" value="Unassembled WGS sequence"/>
</dbReference>
<sequence length="745" mass="77005">MITDHKRSGWLYGAWALGLLGISSLAAVPGGLVEAAGPTTNLPAQANMVSPQSLKQAQSKGDLNRSSPWTFYLTLPSKNAAGLSTYANAVSDPNSPLYQHFLTHSELMQQYGPNASVVRRISAYLRQHGFQVSETGQMLAVEGTAGQVDALFTTHLAKFQRHRHVFVAPNSAITIPSPLRAAVGISGLVVHTLMPRIPSSLKPALKMPLVRYAPAGTMRPTPPGNTHTSTQNGLTVTAQRISNGPRVPGMAVRYLVTVTQNGVPDQNAALEGVSGPIQGAASVVDSTLTNSAGQFVMDFSLSQAQAVSLQLTVIDTSTHATASVQLPTAVFQGPSAKTTTAASLFGPSASGTILAPWNPASNSVVSAVNGQSLEQQTALHGPASLAVYTAGNVASVSEQDVNAFAQKFGLTPPNVSVAYTGPNACTVATCGQPTMAAIEEEESLDMQMMETAAPGSNIQVYEAGSLRSALNQVVSQDTAKVFSISYGGGEDVEEAYAPGAQASWDLFAEEANIEGITISVSAGDSGAFEGTEYGDMTPQPSYPANSPYVSALGGTEASVNPDGQVNQIAMWGGNIGRELSTPELLSFLSMENMIAGGGYSTLEPRPSYQDQVVPPYLGRGNPDFSLPASVVTPGYFAYLGGQTYYVGGTSASAPLFAGFVGDLTLQVGHALGNVNPVVYQLAAKDPAVMSTASYGNNGVYSVTPGYNAATGLGEINVGALAQALSPRGPAPGPGPAPGRGPGPRR</sequence>
<evidence type="ECO:0000256" key="1">
    <source>
        <dbReference type="ARBA" id="ARBA00001913"/>
    </source>
</evidence>
<feature type="compositionally biased region" description="Pro residues" evidence="8">
    <location>
        <begin position="728"/>
        <end position="745"/>
    </location>
</feature>
<dbReference type="GO" id="GO:0006508">
    <property type="term" value="P:proteolysis"/>
    <property type="evidence" value="ECO:0007669"/>
    <property type="project" value="UniProtKB-KW"/>
</dbReference>
<keyword evidence="2" id="KW-0645">Protease</keyword>
<dbReference type="GO" id="GO:0046872">
    <property type="term" value="F:metal ion binding"/>
    <property type="evidence" value="ECO:0007669"/>
    <property type="project" value="UniProtKB-KW"/>
</dbReference>
<evidence type="ECO:0000259" key="9">
    <source>
        <dbReference type="PROSITE" id="PS51695"/>
    </source>
</evidence>
<evidence type="ECO:0000313" key="10">
    <source>
        <dbReference type="EMBL" id="NMP23536.1"/>
    </source>
</evidence>
<dbReference type="InterPro" id="IPR015366">
    <property type="entry name" value="S53_propep"/>
</dbReference>
<reference evidence="10 11" key="1">
    <citation type="submission" date="2020-04" db="EMBL/GenBank/DDBJ databases">
        <authorList>
            <person name="Zhang R."/>
            <person name="Schippers A."/>
        </authorList>
    </citation>
    <scope>NUCLEOTIDE SEQUENCE [LARGE SCALE GENOMIC DNA]</scope>
    <source>
        <strain evidence="10 11">DSM 109850</strain>
    </source>
</reference>
<keyword evidence="3" id="KW-0479">Metal-binding</keyword>
<proteinExistence type="predicted"/>
<dbReference type="InterPro" id="IPR030400">
    <property type="entry name" value="Sedolisin_dom"/>
</dbReference>
<keyword evidence="5" id="KW-0720">Serine protease</keyword>
<evidence type="ECO:0000256" key="6">
    <source>
        <dbReference type="ARBA" id="ARBA00022837"/>
    </source>
</evidence>
<dbReference type="PANTHER" id="PTHR14218">
    <property type="entry name" value="PROTEASE S8 TRIPEPTIDYL PEPTIDASE I CLN2"/>
    <property type="match status" value="1"/>
</dbReference>
<evidence type="ECO:0000256" key="4">
    <source>
        <dbReference type="ARBA" id="ARBA00022801"/>
    </source>
</evidence>
<dbReference type="SUPFAM" id="SSF52743">
    <property type="entry name" value="Subtilisin-like"/>
    <property type="match status" value="1"/>
</dbReference>
<dbReference type="PROSITE" id="PS51695">
    <property type="entry name" value="SEDOLISIN"/>
    <property type="match status" value="1"/>
</dbReference>
<name>A0A7Y0Q412_9FIRM</name>
<dbReference type="PANTHER" id="PTHR14218:SF15">
    <property type="entry name" value="TRIPEPTIDYL-PEPTIDASE 1"/>
    <property type="match status" value="1"/>
</dbReference>
<accession>A0A7Y0Q412</accession>
<dbReference type="InterPro" id="IPR023828">
    <property type="entry name" value="Peptidase_S8_Ser-AS"/>
</dbReference>
<dbReference type="SMART" id="SM00944">
    <property type="entry name" value="Pro-kuma_activ"/>
    <property type="match status" value="1"/>
</dbReference>
<dbReference type="Gene3D" id="3.40.50.200">
    <property type="entry name" value="Peptidase S8/S53 domain"/>
    <property type="match status" value="1"/>
</dbReference>
<dbReference type="GO" id="GO:0008240">
    <property type="term" value="F:tripeptidyl-peptidase activity"/>
    <property type="evidence" value="ECO:0007669"/>
    <property type="project" value="TreeGrafter"/>
</dbReference>
<dbReference type="CDD" id="cd11377">
    <property type="entry name" value="Pro-peptidase_S53"/>
    <property type="match status" value="1"/>
</dbReference>
<gene>
    <name evidence="10" type="ORF">HIJ39_14410</name>
</gene>
<feature type="domain" description="Peptidase S53" evidence="9">
    <location>
        <begin position="364"/>
        <end position="727"/>
    </location>
</feature>
<keyword evidence="6" id="KW-0106">Calcium</keyword>
<dbReference type="RefSeq" id="WP_169100904.1">
    <property type="nucleotide sequence ID" value="NZ_JABBVZ010000055.1"/>
</dbReference>
<comment type="cofactor">
    <cofactor evidence="1">
        <name>Ca(2+)</name>
        <dbReference type="ChEBI" id="CHEBI:29108"/>
    </cofactor>
</comment>
<dbReference type="Pfam" id="PF09286">
    <property type="entry name" value="Pro-kuma_activ"/>
    <property type="match status" value="1"/>
</dbReference>
<evidence type="ECO:0000256" key="7">
    <source>
        <dbReference type="ARBA" id="ARBA00023145"/>
    </source>
</evidence>
<dbReference type="AlphaFoldDB" id="A0A7Y0Q412"/>
<comment type="caution">
    <text evidence="10">The sequence shown here is derived from an EMBL/GenBank/DDBJ whole genome shotgun (WGS) entry which is preliminary data.</text>
</comment>
<evidence type="ECO:0000313" key="11">
    <source>
        <dbReference type="Proteomes" id="UP000533476"/>
    </source>
</evidence>
<dbReference type="InterPro" id="IPR050819">
    <property type="entry name" value="Tripeptidyl-peptidase_I"/>
</dbReference>